<dbReference type="GO" id="GO:0050930">
    <property type="term" value="P:induction of positive chemotaxis"/>
    <property type="evidence" value="ECO:0007669"/>
    <property type="project" value="TreeGrafter"/>
</dbReference>
<dbReference type="InterPro" id="IPR023581">
    <property type="entry name" value="PD_growth_factor_CS"/>
</dbReference>
<reference evidence="7" key="2">
    <citation type="journal article" date="2007" name="PLoS Biol.">
        <title>Survey sequencing and comparative analysis of the elephant shark (Callorhinchus milii) genome.</title>
        <authorList>
            <person name="Venkatesh B."/>
            <person name="Kirkness E.F."/>
            <person name="Loh Y.H."/>
            <person name="Halpern A.L."/>
            <person name="Lee A.P."/>
            <person name="Johnson J."/>
            <person name="Dandona N."/>
            <person name="Viswanathan L.D."/>
            <person name="Tay A."/>
            <person name="Venter J.C."/>
            <person name="Strausberg R.L."/>
            <person name="Brenner S."/>
        </authorList>
    </citation>
    <scope>NUCLEOTIDE SEQUENCE [LARGE SCALE GENOMIC DNA]</scope>
</reference>
<evidence type="ECO:0000313" key="6">
    <source>
        <dbReference type="Ensembl" id="ENSCMIP00000022364.1"/>
    </source>
</evidence>
<evidence type="ECO:0000256" key="3">
    <source>
        <dbReference type="RuleBase" id="RU003818"/>
    </source>
</evidence>
<dbReference type="GO" id="GO:0016020">
    <property type="term" value="C:membrane"/>
    <property type="evidence" value="ECO:0007669"/>
    <property type="project" value="InterPro"/>
</dbReference>
<dbReference type="GO" id="GO:0005172">
    <property type="term" value="F:vascular endothelial growth factor receptor binding"/>
    <property type="evidence" value="ECO:0007669"/>
    <property type="project" value="TreeGrafter"/>
</dbReference>
<keyword evidence="4" id="KW-0812">Transmembrane</keyword>
<dbReference type="GO" id="GO:0002040">
    <property type="term" value="P:sprouting angiogenesis"/>
    <property type="evidence" value="ECO:0007669"/>
    <property type="project" value="TreeGrafter"/>
</dbReference>
<dbReference type="InParanoid" id="A0A4W3HXY3"/>
<reference evidence="7" key="1">
    <citation type="journal article" date="2006" name="Science">
        <title>Ancient noncoding elements conserved in the human genome.</title>
        <authorList>
            <person name="Venkatesh B."/>
            <person name="Kirkness E.F."/>
            <person name="Loh Y.H."/>
            <person name="Halpern A.L."/>
            <person name="Lee A.P."/>
            <person name="Johnson J."/>
            <person name="Dandona N."/>
            <person name="Viswanathan L.D."/>
            <person name="Tay A."/>
            <person name="Venter J.C."/>
            <person name="Strausberg R.L."/>
            <person name="Brenner S."/>
        </authorList>
    </citation>
    <scope>NUCLEOTIDE SEQUENCE [LARGE SCALE GENOMIC DNA]</scope>
</reference>
<reference evidence="7" key="3">
    <citation type="journal article" date="2014" name="Nature">
        <title>Elephant shark genome provides unique insights into gnathostome evolution.</title>
        <authorList>
            <consortium name="International Elephant Shark Genome Sequencing Consortium"/>
            <person name="Venkatesh B."/>
            <person name="Lee A.P."/>
            <person name="Ravi V."/>
            <person name="Maurya A.K."/>
            <person name="Lian M.M."/>
            <person name="Swann J.B."/>
            <person name="Ohta Y."/>
            <person name="Flajnik M.F."/>
            <person name="Sutoh Y."/>
            <person name="Kasahara M."/>
            <person name="Hoon S."/>
            <person name="Gangu V."/>
            <person name="Roy S.W."/>
            <person name="Irimia M."/>
            <person name="Korzh V."/>
            <person name="Kondrychyn I."/>
            <person name="Lim Z.W."/>
            <person name="Tay B.H."/>
            <person name="Tohari S."/>
            <person name="Kong K.W."/>
            <person name="Ho S."/>
            <person name="Lorente-Galdos B."/>
            <person name="Quilez J."/>
            <person name="Marques-Bonet T."/>
            <person name="Raney B.J."/>
            <person name="Ingham P.W."/>
            <person name="Tay A."/>
            <person name="Hillier L.W."/>
            <person name="Minx P."/>
            <person name="Boehm T."/>
            <person name="Wilson R.K."/>
            <person name="Brenner S."/>
            <person name="Warren W.C."/>
        </authorList>
    </citation>
    <scope>NUCLEOTIDE SEQUENCE [LARGE SCALE GENOMIC DNA]</scope>
</reference>
<reference evidence="6" key="5">
    <citation type="submission" date="2025-09" db="UniProtKB">
        <authorList>
            <consortium name="Ensembl"/>
        </authorList>
    </citation>
    <scope>IDENTIFICATION</scope>
</reference>
<keyword evidence="2" id="KW-1015">Disulfide bond</keyword>
<dbReference type="GO" id="GO:0038084">
    <property type="term" value="P:vascular endothelial growth factor signaling pathway"/>
    <property type="evidence" value="ECO:0007669"/>
    <property type="project" value="TreeGrafter"/>
</dbReference>
<name>A0A4W3HXY3_CALMI</name>
<dbReference type="SUPFAM" id="SSF57501">
    <property type="entry name" value="Cystine-knot cytokines"/>
    <property type="match status" value="1"/>
</dbReference>
<dbReference type="InterPro" id="IPR029034">
    <property type="entry name" value="Cystine-knot_cytokine"/>
</dbReference>
<dbReference type="GO" id="GO:0001938">
    <property type="term" value="P:positive regulation of endothelial cell proliferation"/>
    <property type="evidence" value="ECO:0007669"/>
    <property type="project" value="TreeGrafter"/>
</dbReference>
<dbReference type="InterPro" id="IPR000072">
    <property type="entry name" value="PDGF/VEGF_dom"/>
</dbReference>
<dbReference type="GO" id="GO:0060754">
    <property type="term" value="P:positive regulation of mast cell chemotaxis"/>
    <property type="evidence" value="ECO:0007669"/>
    <property type="project" value="TreeGrafter"/>
</dbReference>
<dbReference type="InterPro" id="IPR050507">
    <property type="entry name" value="PDGF/VEGF_growth_factor"/>
</dbReference>
<comment type="similarity">
    <text evidence="3">Belongs to the PDGF/VEGF growth factor family.</text>
</comment>
<dbReference type="GO" id="GO:0042056">
    <property type="term" value="F:chemoattractant activity"/>
    <property type="evidence" value="ECO:0007669"/>
    <property type="project" value="TreeGrafter"/>
</dbReference>
<organism evidence="6 7">
    <name type="scientific">Callorhinchus milii</name>
    <name type="common">Ghost shark</name>
    <dbReference type="NCBI Taxonomy" id="7868"/>
    <lineage>
        <taxon>Eukaryota</taxon>
        <taxon>Metazoa</taxon>
        <taxon>Chordata</taxon>
        <taxon>Craniata</taxon>
        <taxon>Vertebrata</taxon>
        <taxon>Chondrichthyes</taxon>
        <taxon>Holocephali</taxon>
        <taxon>Chimaeriformes</taxon>
        <taxon>Callorhinchidae</taxon>
        <taxon>Callorhinchus</taxon>
    </lineage>
</organism>
<reference evidence="6" key="4">
    <citation type="submission" date="2025-08" db="UniProtKB">
        <authorList>
            <consortium name="Ensembl"/>
        </authorList>
    </citation>
    <scope>IDENTIFICATION</scope>
</reference>
<dbReference type="GeneTree" id="ENSGT00940000159726"/>
<accession>A0A4W3HXY3</accession>
<dbReference type="Pfam" id="PF00341">
    <property type="entry name" value="PDGF"/>
    <property type="match status" value="1"/>
</dbReference>
<keyword evidence="4" id="KW-1133">Transmembrane helix</keyword>
<feature type="transmembrane region" description="Helical" evidence="4">
    <location>
        <begin position="110"/>
        <end position="129"/>
    </location>
</feature>
<proteinExistence type="inferred from homology"/>
<dbReference type="GO" id="GO:0005615">
    <property type="term" value="C:extracellular space"/>
    <property type="evidence" value="ECO:0007669"/>
    <property type="project" value="TreeGrafter"/>
</dbReference>
<dbReference type="GO" id="GO:0008083">
    <property type="term" value="F:growth factor activity"/>
    <property type="evidence" value="ECO:0007669"/>
    <property type="project" value="UniProtKB-KW"/>
</dbReference>
<evidence type="ECO:0000313" key="7">
    <source>
        <dbReference type="Proteomes" id="UP000314986"/>
    </source>
</evidence>
<evidence type="ECO:0000259" key="5">
    <source>
        <dbReference type="PROSITE" id="PS50278"/>
    </source>
</evidence>
<dbReference type="AlphaFoldDB" id="A0A4W3HXY3"/>
<dbReference type="PANTHER" id="PTHR12025">
    <property type="entry name" value="VASCULAR ENDOTHELIAL GROWTH FACTOR"/>
    <property type="match status" value="1"/>
</dbReference>
<keyword evidence="4" id="KW-0472">Membrane</keyword>
<evidence type="ECO:0000256" key="4">
    <source>
        <dbReference type="SAM" id="Phobius"/>
    </source>
</evidence>
<dbReference type="SMART" id="SM00141">
    <property type="entry name" value="PDGF"/>
    <property type="match status" value="1"/>
</dbReference>
<protein>
    <recommendedName>
        <fullName evidence="5">Platelet-derived growth factor (PDGF) family profile domain-containing protein</fullName>
    </recommendedName>
</protein>
<keyword evidence="7" id="KW-1185">Reference proteome</keyword>
<dbReference type="GO" id="GO:0048010">
    <property type="term" value="P:vascular endothelial growth factor receptor signaling pathway"/>
    <property type="evidence" value="ECO:0007669"/>
    <property type="project" value="TreeGrafter"/>
</dbReference>
<dbReference type="Ensembl" id="ENSCMIT00000022751.1">
    <property type="protein sequence ID" value="ENSCMIP00000022364.1"/>
    <property type="gene ID" value="ENSCMIG00000010100.1"/>
</dbReference>
<dbReference type="Gene3D" id="2.10.90.10">
    <property type="entry name" value="Cystine-knot cytokines"/>
    <property type="match status" value="1"/>
</dbReference>
<dbReference type="Proteomes" id="UP000314986">
    <property type="component" value="Unassembled WGS sequence"/>
</dbReference>
<evidence type="ECO:0000256" key="2">
    <source>
        <dbReference type="ARBA" id="ARBA00023157"/>
    </source>
</evidence>
<dbReference type="STRING" id="7868.ENSCMIP00000022364"/>
<feature type="domain" description="Platelet-derived growth factor (PDGF) family profile" evidence="5">
    <location>
        <begin position="48"/>
        <end position="137"/>
    </location>
</feature>
<evidence type="ECO:0000256" key="1">
    <source>
        <dbReference type="ARBA" id="ARBA00023030"/>
    </source>
</evidence>
<dbReference type="PANTHER" id="PTHR12025:SF11">
    <property type="entry name" value="VASCULAR ENDOTHELIAL GROWTH FACTOR D"/>
    <property type="match status" value="1"/>
</dbReference>
<keyword evidence="1 3" id="KW-0339">Growth factor</keyword>
<dbReference type="PROSITE" id="PS50278">
    <property type="entry name" value="PDGF_2"/>
    <property type="match status" value="1"/>
</dbReference>
<sequence>NNIASYSAIQVLNGINFSATFWLQFHLFISEAEQSEFRAANQICLQPIDDEWQKTQCVPRESCVDVAKELGRSTNTFFKPPCVSVYRCGGCCNEEGLVCKNISTSYISKAVSATSLPFLCSLYFPFVFFKKESKMSY</sequence>
<dbReference type="GO" id="GO:0001666">
    <property type="term" value="P:response to hypoxia"/>
    <property type="evidence" value="ECO:0007669"/>
    <property type="project" value="TreeGrafter"/>
</dbReference>
<dbReference type="GO" id="GO:0045766">
    <property type="term" value="P:positive regulation of angiogenesis"/>
    <property type="evidence" value="ECO:0007669"/>
    <property type="project" value="TreeGrafter"/>
</dbReference>
<dbReference type="PROSITE" id="PS00249">
    <property type="entry name" value="PDGF_1"/>
    <property type="match status" value="1"/>
</dbReference>